<comment type="caution">
    <text evidence="3">The sequence shown here is derived from an EMBL/GenBank/DDBJ whole genome shotgun (WGS) entry which is preliminary data.</text>
</comment>
<feature type="region of interest" description="Disordered" evidence="1">
    <location>
        <begin position="195"/>
        <end position="237"/>
    </location>
</feature>
<evidence type="ECO:0000256" key="1">
    <source>
        <dbReference type="SAM" id="MobiDB-lite"/>
    </source>
</evidence>
<accession>A0A1W0WCL7</accession>
<dbReference type="InterPro" id="IPR032013">
    <property type="entry name" value="DUF4795"/>
</dbReference>
<name>A0A1W0WCL7_HYPEX</name>
<dbReference type="Proteomes" id="UP000192578">
    <property type="component" value="Unassembled WGS sequence"/>
</dbReference>
<sequence>MAATASATAASNSIALKDLLDLAISSIDPGAVNFNALRKILDILLREANLHNRKIDFQVAESTVELAHSAAPLCDQSSVLERVSKVEQTVQNLLSLPTNQELLDKGAAARRPVADLYQSIKLAGKVETLENAVAKVASLVDDILNQDTSLHHTAALLAADVKVLQRRVSLFGDPDTWNAKLTTWEGLYHAIEGVPHPTQKSLDEGKRKLPTTREEAQTDIEVPLTKKKRKSTPPQSVVMPVTAVSDDAQKSLWPILREMRETKRRFAEMSALIDTKADKKDLKSCRDQVDADITMHSTRTEQLFQDNRQLRTDLDNLARSFDEYSDTRRHTIRRSTLAPTLPSFHCLPEVKRSQGCTVSGTAQDCCPPGTPTEPVISHSLLKLQNLRFDNIEGELEKFRKKLDDIQKFIDQQILNLSEKQVSLERDIVEVIQLFKERRRPTLKVTNLDMNVVEKMLDDYERIVEEMKTHEEFGKQLGHKTDRLFYLCDDLKRNKADSRTVKDALDMKADSEDLREKAGRAIMEEFIRSQGFQMEAVAKQVQNCDSLLKKELGNFLETLSTRASQGSLEELRSFVKELTENVKICMQASAPKKYAAATSCNVQCLSCGDEVQMEPRNDTLFAHPYFPAREVISPFISYGRNRDLPDVSMCAPRRLRPTSCSVSPRRSPRTYTSLIDARHEDVRKYKDSLRTNHPEDQIYLASTAAGRYCVATTPRFNVSSGRPLVTSLSQSNIAQKIADIASTAKKNQPVIAPKRGRGKR</sequence>
<dbReference type="PANTHER" id="PTHR47080">
    <property type="entry name" value="CHROMOSOME 16 OPEN READING FRAME 96"/>
    <property type="match status" value="1"/>
</dbReference>
<organism evidence="3 4">
    <name type="scientific">Hypsibius exemplaris</name>
    <name type="common">Freshwater tardigrade</name>
    <dbReference type="NCBI Taxonomy" id="2072580"/>
    <lineage>
        <taxon>Eukaryota</taxon>
        <taxon>Metazoa</taxon>
        <taxon>Ecdysozoa</taxon>
        <taxon>Tardigrada</taxon>
        <taxon>Eutardigrada</taxon>
        <taxon>Parachela</taxon>
        <taxon>Hypsibioidea</taxon>
        <taxon>Hypsibiidae</taxon>
        <taxon>Hypsibius</taxon>
    </lineage>
</organism>
<proteinExistence type="predicted"/>
<evidence type="ECO:0000313" key="3">
    <source>
        <dbReference type="EMBL" id="OQV12954.1"/>
    </source>
</evidence>
<reference evidence="4" key="1">
    <citation type="submission" date="2017-01" db="EMBL/GenBank/DDBJ databases">
        <title>Comparative genomics of anhydrobiosis in the tardigrade Hypsibius dujardini.</title>
        <authorList>
            <person name="Yoshida Y."/>
            <person name="Koutsovoulos G."/>
            <person name="Laetsch D."/>
            <person name="Stevens L."/>
            <person name="Kumar S."/>
            <person name="Horikawa D."/>
            <person name="Ishino K."/>
            <person name="Komine S."/>
            <person name="Tomita M."/>
            <person name="Blaxter M."/>
            <person name="Arakawa K."/>
        </authorList>
    </citation>
    <scope>NUCLEOTIDE SEQUENCE [LARGE SCALE GENOMIC DNA]</scope>
    <source>
        <strain evidence="4">Z151</strain>
    </source>
</reference>
<feature type="compositionally biased region" description="Basic and acidic residues" evidence="1">
    <location>
        <begin position="201"/>
        <end position="216"/>
    </location>
</feature>
<dbReference type="Pfam" id="PF16043">
    <property type="entry name" value="DUF4795"/>
    <property type="match status" value="1"/>
</dbReference>
<protein>
    <recommendedName>
        <fullName evidence="2">DUF4795 domain-containing protein</fullName>
    </recommendedName>
</protein>
<dbReference type="OrthoDB" id="5981048at2759"/>
<gene>
    <name evidence="3" type="ORF">BV898_12789</name>
</gene>
<feature type="domain" description="DUF4795" evidence="2">
    <location>
        <begin position="452"/>
        <end position="622"/>
    </location>
</feature>
<evidence type="ECO:0000313" key="4">
    <source>
        <dbReference type="Proteomes" id="UP000192578"/>
    </source>
</evidence>
<dbReference type="PANTHER" id="PTHR47080:SF1">
    <property type="entry name" value="CHROMOSOME 16 OPEN READING FRAME 96"/>
    <property type="match status" value="1"/>
</dbReference>
<dbReference type="EMBL" id="MTYJ01000133">
    <property type="protein sequence ID" value="OQV12954.1"/>
    <property type="molecule type" value="Genomic_DNA"/>
</dbReference>
<keyword evidence="4" id="KW-1185">Reference proteome</keyword>
<dbReference type="AlphaFoldDB" id="A0A1W0WCL7"/>
<evidence type="ECO:0000259" key="2">
    <source>
        <dbReference type="Pfam" id="PF16043"/>
    </source>
</evidence>